<dbReference type="PANTHER" id="PTHR48020">
    <property type="entry name" value="PROTON MYO-INOSITOL COTRANSPORTER"/>
    <property type="match status" value="1"/>
</dbReference>
<protein>
    <submittedName>
        <fullName evidence="15">Putative major facilitator, sugar transporter, major facilitator superfamily</fullName>
    </submittedName>
</protein>
<feature type="transmembrane region" description="Helical" evidence="13">
    <location>
        <begin position="163"/>
        <end position="185"/>
    </location>
</feature>
<feature type="compositionally biased region" description="Acidic residues" evidence="12">
    <location>
        <begin position="340"/>
        <end position="349"/>
    </location>
</feature>
<dbReference type="Gramene" id="PRQ47178">
    <property type="protein sequence ID" value="PRQ47178"/>
    <property type="gene ID" value="RchiOBHm_Chr2g0096891"/>
</dbReference>
<proteinExistence type="inferred from homology"/>
<evidence type="ECO:0000313" key="15">
    <source>
        <dbReference type="EMBL" id="PRQ47178.1"/>
    </source>
</evidence>
<comment type="catalytic activity">
    <reaction evidence="10">
        <text>D-glucose(out) + H(+)(in) = D-glucose(in) + H(+)(out)</text>
        <dbReference type="Rhea" id="RHEA:73203"/>
        <dbReference type="ChEBI" id="CHEBI:4167"/>
        <dbReference type="ChEBI" id="CHEBI:15378"/>
    </reaction>
    <physiologicalReaction direction="left-to-right" evidence="10">
        <dbReference type="Rhea" id="RHEA:73204"/>
    </physiologicalReaction>
</comment>
<evidence type="ECO:0000256" key="6">
    <source>
        <dbReference type="ARBA" id="ARBA00022597"/>
    </source>
</evidence>
<name>A0A2P6RL75_ROSCH</name>
<feature type="region of interest" description="Disordered" evidence="12">
    <location>
        <begin position="332"/>
        <end position="381"/>
    </location>
</feature>
<dbReference type="EMBL" id="PDCK01000040">
    <property type="protein sequence ID" value="PRQ47178.1"/>
    <property type="molecule type" value="Genomic_DNA"/>
</dbReference>
<feature type="transmembrane region" description="Helical" evidence="13">
    <location>
        <begin position="43"/>
        <end position="62"/>
    </location>
</feature>
<keyword evidence="9 13" id="KW-0472">Membrane</keyword>
<dbReference type="Proteomes" id="UP000238479">
    <property type="component" value="Chromosome 2"/>
</dbReference>
<dbReference type="OrthoDB" id="6339427at2759"/>
<accession>A0A2P6RL75</accession>
<sequence length="714" mass="76763">MRGAVYVAVAAAIGNMLQGWDNSVIAGSVLYIKKEFNLESEPTFEGLIVATSLIGATLITTFSGPASDWLGRRTMLIMSSLFFFVSGLVMFWSPNVYVLLLARLLDGFGTGLAVTLVPAYISEIAPPDIRGRLNTLPQFTGSGGMFLSYCMVFGMSLMDTPKWRLMLGVLSIPSLAYFALTILYLPESPRWLVSKGRILEAKQVLQRLNGREDVSGELALLVEGLNTGKDTSLEEYIISPANVLNQATTEEKYQIRLYGDEEGVSHIAKPITGQSLTSHHGNATNQSSISLKDPLVTLFSSVHEKLSERGGSKGSSMLPFLGSVLVNAGEHHSKHWDMESQSDDEDNESETSGAYGDDSLRSPLISRQTTSVDKDIATPKSGGSVLGVRGNTILNAVEAGSTSSIDIGGGWQLAYKYAERVSEDGKKEGVQRVYLHQESALGSQPASVVSISGVRQENGAIQAAALVSPPMVLPPEAVVKGSKWRELLEPGVKRALVVGIGLQVLEQIAGINGVLYYTPQIYERTGVTVLLSNIGLNSASASLFLSAITTFLMLPCIATSMWLMDIAGRRSLLLSTLPILIVVLALLVFGSIVNLGTIWTATISTASVLVYLCCFVMGFGVIPNILCAEIFPTRVRGLCIAICALTYWIGDIIITYSFPVMLSSIGFAGVFGIYVVGCIISWIFVYLKVPETKGMPLEVISEFFAAGVKPASDN</sequence>
<evidence type="ECO:0000256" key="1">
    <source>
        <dbReference type="ARBA" id="ARBA00004128"/>
    </source>
</evidence>
<keyword evidence="6 15" id="KW-0762">Sugar transport</keyword>
<dbReference type="PRINTS" id="PR00171">
    <property type="entry name" value="SUGRTRNSPORT"/>
</dbReference>
<dbReference type="Gene3D" id="1.20.1250.20">
    <property type="entry name" value="MFS general substrate transporter like domains"/>
    <property type="match status" value="2"/>
</dbReference>
<dbReference type="AlphaFoldDB" id="A0A2P6RL75"/>
<evidence type="ECO:0000256" key="8">
    <source>
        <dbReference type="ARBA" id="ARBA00022989"/>
    </source>
</evidence>
<evidence type="ECO:0000256" key="9">
    <source>
        <dbReference type="ARBA" id="ARBA00023136"/>
    </source>
</evidence>
<dbReference type="InterPro" id="IPR005828">
    <property type="entry name" value="MFS_sugar_transport-like"/>
</dbReference>
<reference evidence="15 16" key="1">
    <citation type="journal article" date="2018" name="Nat. Genet.">
        <title>The Rosa genome provides new insights in the design of modern roses.</title>
        <authorList>
            <person name="Bendahmane M."/>
        </authorList>
    </citation>
    <scope>NUCLEOTIDE SEQUENCE [LARGE SCALE GENOMIC DNA]</scope>
    <source>
        <strain evidence="16">cv. Old Blush</strain>
    </source>
</reference>
<evidence type="ECO:0000256" key="7">
    <source>
        <dbReference type="ARBA" id="ARBA00022692"/>
    </source>
</evidence>
<gene>
    <name evidence="15" type="ORF">RchiOBHm_Chr2g0096891</name>
</gene>
<evidence type="ECO:0000256" key="13">
    <source>
        <dbReference type="SAM" id="Phobius"/>
    </source>
</evidence>
<dbReference type="PROSITE" id="PS50850">
    <property type="entry name" value="MFS"/>
    <property type="match status" value="1"/>
</dbReference>
<dbReference type="InterPro" id="IPR005829">
    <property type="entry name" value="Sugar_transporter_CS"/>
</dbReference>
<dbReference type="Pfam" id="PF00083">
    <property type="entry name" value="Sugar_tr"/>
    <property type="match status" value="2"/>
</dbReference>
<evidence type="ECO:0000256" key="2">
    <source>
        <dbReference type="ARBA" id="ARBA00010992"/>
    </source>
</evidence>
<feature type="transmembrane region" description="Helical" evidence="13">
    <location>
        <begin position="638"/>
        <end position="658"/>
    </location>
</feature>
<dbReference type="OMA" id="YENMNAS"/>
<dbReference type="FunFam" id="1.20.1250.20:FF:000108">
    <property type="entry name" value="Monosaccharide-sensing protein 2"/>
    <property type="match status" value="1"/>
</dbReference>
<dbReference type="SUPFAM" id="SSF103473">
    <property type="entry name" value="MFS general substrate transporter"/>
    <property type="match status" value="1"/>
</dbReference>
<feature type="domain" description="Major facilitator superfamily (MFS) profile" evidence="14">
    <location>
        <begin position="7"/>
        <end position="693"/>
    </location>
</feature>
<dbReference type="PANTHER" id="PTHR48020:SF35">
    <property type="entry name" value="SUGAR TRANSPORTER"/>
    <property type="match status" value="1"/>
</dbReference>
<dbReference type="InterPro" id="IPR003663">
    <property type="entry name" value="Sugar/inositol_transpt"/>
</dbReference>
<keyword evidence="8 13" id="KW-1133">Transmembrane helix</keyword>
<comment type="caution">
    <text evidence="15">The sequence shown here is derived from an EMBL/GenBank/DDBJ whole genome shotgun (WGS) entry which is preliminary data.</text>
</comment>
<comment type="catalytic activity">
    <reaction evidence="11">
        <text>sucrose(out) + H(+)(in) = sucrose(in) + H(+)(out)</text>
        <dbReference type="Rhea" id="RHEA:73211"/>
        <dbReference type="ChEBI" id="CHEBI:15378"/>
        <dbReference type="ChEBI" id="CHEBI:17992"/>
    </reaction>
    <physiologicalReaction direction="left-to-right" evidence="11">
        <dbReference type="Rhea" id="RHEA:73212"/>
    </physiologicalReaction>
</comment>
<dbReference type="PROSITE" id="PS00216">
    <property type="entry name" value="SUGAR_TRANSPORT_1"/>
    <property type="match status" value="2"/>
</dbReference>
<evidence type="ECO:0000313" key="16">
    <source>
        <dbReference type="Proteomes" id="UP000238479"/>
    </source>
</evidence>
<feature type="transmembrane region" description="Helical" evidence="13">
    <location>
        <begin position="538"/>
        <end position="564"/>
    </location>
</feature>
<feature type="transmembrane region" description="Helical" evidence="13">
    <location>
        <begin position="598"/>
        <end position="626"/>
    </location>
</feature>
<dbReference type="GO" id="GO:0022857">
    <property type="term" value="F:transmembrane transporter activity"/>
    <property type="evidence" value="ECO:0007669"/>
    <property type="project" value="InterPro"/>
</dbReference>
<evidence type="ECO:0000259" key="14">
    <source>
        <dbReference type="PROSITE" id="PS50850"/>
    </source>
</evidence>
<dbReference type="InterPro" id="IPR036259">
    <property type="entry name" value="MFS_trans_sf"/>
</dbReference>
<dbReference type="InterPro" id="IPR020846">
    <property type="entry name" value="MFS_dom"/>
</dbReference>
<organism evidence="15 16">
    <name type="scientific">Rosa chinensis</name>
    <name type="common">China rose</name>
    <dbReference type="NCBI Taxonomy" id="74649"/>
    <lineage>
        <taxon>Eukaryota</taxon>
        <taxon>Viridiplantae</taxon>
        <taxon>Streptophyta</taxon>
        <taxon>Embryophyta</taxon>
        <taxon>Tracheophyta</taxon>
        <taxon>Spermatophyta</taxon>
        <taxon>Magnoliopsida</taxon>
        <taxon>eudicotyledons</taxon>
        <taxon>Gunneridae</taxon>
        <taxon>Pentapetalae</taxon>
        <taxon>rosids</taxon>
        <taxon>fabids</taxon>
        <taxon>Rosales</taxon>
        <taxon>Rosaceae</taxon>
        <taxon>Rosoideae</taxon>
        <taxon>Rosoideae incertae sedis</taxon>
        <taxon>Rosa</taxon>
    </lineage>
</organism>
<feature type="transmembrane region" description="Helical" evidence="13">
    <location>
        <begin position="664"/>
        <end position="687"/>
    </location>
</feature>
<evidence type="ECO:0000256" key="10">
    <source>
        <dbReference type="ARBA" id="ARBA00050663"/>
    </source>
</evidence>
<evidence type="ECO:0000256" key="12">
    <source>
        <dbReference type="SAM" id="MobiDB-lite"/>
    </source>
</evidence>
<feature type="transmembrane region" description="Helical" evidence="13">
    <location>
        <begin position="74"/>
        <end position="92"/>
    </location>
</feature>
<comment type="subcellular location">
    <subcellularLocation>
        <location evidence="1">Vacuole membrane</location>
        <topology evidence="1">Multi-pass membrane protein</topology>
    </subcellularLocation>
</comment>
<dbReference type="GO" id="GO:0009705">
    <property type="term" value="C:plant-type vacuole membrane"/>
    <property type="evidence" value="ECO:0007669"/>
    <property type="project" value="UniProtKB-ARBA"/>
</dbReference>
<keyword evidence="5" id="KW-0926">Vacuole</keyword>
<evidence type="ECO:0000256" key="11">
    <source>
        <dbReference type="ARBA" id="ARBA00051074"/>
    </source>
</evidence>
<feature type="transmembrane region" description="Helical" evidence="13">
    <location>
        <begin position="98"/>
        <end position="121"/>
    </location>
</feature>
<dbReference type="FunFam" id="1.20.1250.20:FF:000103">
    <property type="entry name" value="monosaccharide-sensing protein 2"/>
    <property type="match status" value="1"/>
</dbReference>
<keyword evidence="4" id="KW-0597">Phosphoprotein</keyword>
<feature type="transmembrane region" description="Helical" evidence="13">
    <location>
        <begin position="133"/>
        <end position="157"/>
    </location>
</feature>
<dbReference type="InterPro" id="IPR050814">
    <property type="entry name" value="Myo-inositol_Transporter"/>
</dbReference>
<keyword evidence="7 13" id="KW-0812">Transmembrane</keyword>
<dbReference type="PROSITE" id="PS00217">
    <property type="entry name" value="SUGAR_TRANSPORT_2"/>
    <property type="match status" value="1"/>
</dbReference>
<evidence type="ECO:0000256" key="5">
    <source>
        <dbReference type="ARBA" id="ARBA00022554"/>
    </source>
</evidence>
<keyword evidence="16" id="KW-1185">Reference proteome</keyword>
<keyword evidence="3" id="KW-0813">Transport</keyword>
<comment type="similarity">
    <text evidence="2">Belongs to the major facilitator superfamily. Sugar transporter (TC 2.A.1.1) family.</text>
</comment>
<evidence type="ECO:0000256" key="4">
    <source>
        <dbReference type="ARBA" id="ARBA00022553"/>
    </source>
</evidence>
<evidence type="ECO:0000256" key="3">
    <source>
        <dbReference type="ARBA" id="ARBA00022448"/>
    </source>
</evidence>
<feature type="transmembrane region" description="Helical" evidence="13">
    <location>
        <begin position="571"/>
        <end position="592"/>
    </location>
</feature>